<dbReference type="PANTHER" id="PTHR40788:SF2">
    <property type="entry name" value="CLR5 DOMAIN-CONTAINING PROTEIN"/>
    <property type="match status" value="1"/>
</dbReference>
<protein>
    <recommendedName>
        <fullName evidence="4">EF-hand domain-containing protein</fullName>
    </recommendedName>
</protein>
<dbReference type="GeneID" id="92078470"/>
<name>A0ABR1Q6X5_9PEZI</name>
<feature type="region of interest" description="Disordered" evidence="1">
    <location>
        <begin position="588"/>
        <end position="662"/>
    </location>
</feature>
<gene>
    <name evidence="2" type="ORF">PG986_009186</name>
</gene>
<reference evidence="2 3" key="1">
    <citation type="submission" date="2023-01" db="EMBL/GenBank/DDBJ databases">
        <title>Analysis of 21 Apiospora genomes using comparative genomics revels a genus with tremendous synthesis potential of carbohydrate active enzymes and secondary metabolites.</title>
        <authorList>
            <person name="Sorensen T."/>
        </authorList>
    </citation>
    <scope>NUCLEOTIDE SEQUENCE [LARGE SCALE GENOMIC DNA]</scope>
    <source>
        <strain evidence="2 3">CBS 24483</strain>
    </source>
</reference>
<evidence type="ECO:0008006" key="4">
    <source>
        <dbReference type="Google" id="ProtNLM"/>
    </source>
</evidence>
<dbReference type="EMBL" id="JAQQWE010000006">
    <property type="protein sequence ID" value="KAK7948300.1"/>
    <property type="molecule type" value="Genomic_DNA"/>
</dbReference>
<keyword evidence="3" id="KW-1185">Reference proteome</keyword>
<sequence>MDNVKSREHAVELFSRIRADYANAIFEDYKMLQSIMDRHEALVRRRWQKKSHSERRVCLKTAWPYIPTKHLADLGAVKPLYALRKFNDTDLGPKEESCMWPDLNLEDRVLPEPLPLMLRARSSSHDPSHFADADFDRCAYAVSAGVICNYAPLSKLFDTEWSVFRTEHAAHAYGNIQQCDSNCTHKGLAACRIGYPIGEAVLLLQIQARTYSFLVEVCKTVLHDKKPDELTGSHIPLVPRPLDVNIAPTPLGSLKAAAIRAPYRVPAEMDMGRMLEMVSAKVDAAEEHLHSMREDPAYFNDALQGYETHNIGWLDRQMGEHSRAAMRDRDYETISYPAARALFWPETWSRVLLKLQKLATSLSRGEHKADEDLPPELDANYRDVLHYVQDLEAFIAWEKRWAFVSTPRVRPFFLKWQRLKTGKGAQLPQPDEDMVKVFLALDSFEKMDNLGTREVMKSHILLDDLERFRAASNSNNTTAEPWIDPYVAGMMSDMSIVAECRRQLALFQPWARHYHTKIPKNASGREYRFHNEHLREAAHDDSNVFPGFLTKEVTDTVLPAAEKLRYPAEWTRDKGVTMAMQRAENNLACEPEPEPEPDQGLDSGPDSDPGPDAGSEPREEDRPRRFKPVEKKTKTKTRGLAMKESETAKEEPKEGNNEGKAEELPAFLTARVDSRSADVFDVLFHRTGASHAGQVKWTEFLHAMTHVGFRAEKLYGSVWQFSPSAAAGADMEVARSIHFHEPHPSSRIPFNRARAMGRRLTRRYGWTGGAF</sequence>
<evidence type="ECO:0000256" key="1">
    <source>
        <dbReference type="SAM" id="MobiDB-lite"/>
    </source>
</evidence>
<feature type="compositionally biased region" description="Basic and acidic residues" evidence="1">
    <location>
        <begin position="615"/>
        <end position="632"/>
    </location>
</feature>
<dbReference type="Proteomes" id="UP001391051">
    <property type="component" value="Unassembled WGS sequence"/>
</dbReference>
<accession>A0ABR1Q6X5</accession>
<evidence type="ECO:0000313" key="3">
    <source>
        <dbReference type="Proteomes" id="UP001391051"/>
    </source>
</evidence>
<feature type="compositionally biased region" description="Low complexity" evidence="1">
    <location>
        <begin position="600"/>
        <end position="614"/>
    </location>
</feature>
<organism evidence="2 3">
    <name type="scientific">Apiospora aurea</name>
    <dbReference type="NCBI Taxonomy" id="335848"/>
    <lineage>
        <taxon>Eukaryota</taxon>
        <taxon>Fungi</taxon>
        <taxon>Dikarya</taxon>
        <taxon>Ascomycota</taxon>
        <taxon>Pezizomycotina</taxon>
        <taxon>Sordariomycetes</taxon>
        <taxon>Xylariomycetidae</taxon>
        <taxon>Amphisphaeriales</taxon>
        <taxon>Apiosporaceae</taxon>
        <taxon>Apiospora</taxon>
    </lineage>
</organism>
<comment type="caution">
    <text evidence="2">The sequence shown here is derived from an EMBL/GenBank/DDBJ whole genome shotgun (WGS) entry which is preliminary data.</text>
</comment>
<proteinExistence type="predicted"/>
<evidence type="ECO:0000313" key="2">
    <source>
        <dbReference type="EMBL" id="KAK7948300.1"/>
    </source>
</evidence>
<feature type="compositionally biased region" description="Basic and acidic residues" evidence="1">
    <location>
        <begin position="641"/>
        <end position="662"/>
    </location>
</feature>
<dbReference type="RefSeq" id="XP_066697806.1">
    <property type="nucleotide sequence ID" value="XM_066845408.1"/>
</dbReference>
<dbReference type="PANTHER" id="PTHR40788">
    <property type="entry name" value="CLR5 DOMAIN-CONTAINING PROTEIN-RELATED"/>
    <property type="match status" value="1"/>
</dbReference>